<sequence length="72" mass="8187">MLDLFVAVPAAALSLTDPGFLFETRMYKTMWDRFWNSFFKVGPLLLTEKDDDFNKDDPPSGPPLNVLRSGSF</sequence>
<dbReference type="EMBL" id="JAYMYR010000011">
    <property type="protein sequence ID" value="KAK7333837.1"/>
    <property type="molecule type" value="Genomic_DNA"/>
</dbReference>
<feature type="region of interest" description="Disordered" evidence="1">
    <location>
        <begin position="51"/>
        <end position="72"/>
    </location>
</feature>
<keyword evidence="3" id="KW-1185">Reference proteome</keyword>
<organism evidence="2 3">
    <name type="scientific">Phaseolus coccineus</name>
    <name type="common">Scarlet runner bean</name>
    <name type="synonym">Phaseolus multiflorus</name>
    <dbReference type="NCBI Taxonomy" id="3886"/>
    <lineage>
        <taxon>Eukaryota</taxon>
        <taxon>Viridiplantae</taxon>
        <taxon>Streptophyta</taxon>
        <taxon>Embryophyta</taxon>
        <taxon>Tracheophyta</taxon>
        <taxon>Spermatophyta</taxon>
        <taxon>Magnoliopsida</taxon>
        <taxon>eudicotyledons</taxon>
        <taxon>Gunneridae</taxon>
        <taxon>Pentapetalae</taxon>
        <taxon>rosids</taxon>
        <taxon>fabids</taxon>
        <taxon>Fabales</taxon>
        <taxon>Fabaceae</taxon>
        <taxon>Papilionoideae</taxon>
        <taxon>50 kb inversion clade</taxon>
        <taxon>NPAAA clade</taxon>
        <taxon>indigoferoid/millettioid clade</taxon>
        <taxon>Phaseoleae</taxon>
        <taxon>Phaseolus</taxon>
    </lineage>
</organism>
<reference evidence="2 3" key="1">
    <citation type="submission" date="2024-01" db="EMBL/GenBank/DDBJ databases">
        <title>The genomes of 5 underutilized Papilionoideae crops provide insights into root nodulation and disease resistanc.</title>
        <authorList>
            <person name="Jiang F."/>
        </authorList>
    </citation>
    <scope>NUCLEOTIDE SEQUENCE [LARGE SCALE GENOMIC DNA]</scope>
    <source>
        <strain evidence="2">JINMINGXINNONG_FW02</strain>
        <tissue evidence="2">Leaves</tissue>
    </source>
</reference>
<comment type="caution">
    <text evidence="2">The sequence shown here is derived from an EMBL/GenBank/DDBJ whole genome shotgun (WGS) entry which is preliminary data.</text>
</comment>
<evidence type="ECO:0000313" key="2">
    <source>
        <dbReference type="EMBL" id="KAK7333837.1"/>
    </source>
</evidence>
<accession>A0AAN9LD39</accession>
<evidence type="ECO:0000313" key="3">
    <source>
        <dbReference type="Proteomes" id="UP001374584"/>
    </source>
</evidence>
<name>A0AAN9LD39_PHACN</name>
<dbReference type="AlphaFoldDB" id="A0AAN9LD39"/>
<proteinExistence type="predicted"/>
<dbReference type="Proteomes" id="UP001374584">
    <property type="component" value="Unassembled WGS sequence"/>
</dbReference>
<evidence type="ECO:0000256" key="1">
    <source>
        <dbReference type="SAM" id="MobiDB-lite"/>
    </source>
</evidence>
<protein>
    <submittedName>
        <fullName evidence="2">Uncharacterized protein</fullName>
    </submittedName>
</protein>
<gene>
    <name evidence="2" type="ORF">VNO80_30616</name>
</gene>